<keyword evidence="1" id="KW-0812">Transmembrane</keyword>
<dbReference type="Proteomes" id="UP001589828">
    <property type="component" value="Unassembled WGS sequence"/>
</dbReference>
<keyword evidence="3" id="KW-1185">Reference proteome</keyword>
<organism evidence="2 3">
    <name type="scientific">Mucilaginibacter angelicae</name>
    <dbReference type="NCBI Taxonomy" id="869718"/>
    <lineage>
        <taxon>Bacteria</taxon>
        <taxon>Pseudomonadati</taxon>
        <taxon>Bacteroidota</taxon>
        <taxon>Sphingobacteriia</taxon>
        <taxon>Sphingobacteriales</taxon>
        <taxon>Sphingobacteriaceae</taxon>
        <taxon>Mucilaginibacter</taxon>
    </lineage>
</organism>
<name>A0ABV6L9V3_9SPHI</name>
<evidence type="ECO:0000256" key="1">
    <source>
        <dbReference type="SAM" id="Phobius"/>
    </source>
</evidence>
<feature type="transmembrane region" description="Helical" evidence="1">
    <location>
        <begin position="6"/>
        <end position="26"/>
    </location>
</feature>
<reference evidence="2 3" key="1">
    <citation type="submission" date="2024-09" db="EMBL/GenBank/DDBJ databases">
        <authorList>
            <person name="Sun Q."/>
            <person name="Mori K."/>
        </authorList>
    </citation>
    <scope>NUCLEOTIDE SEQUENCE [LARGE SCALE GENOMIC DNA]</scope>
    <source>
        <strain evidence="2 3">NCAIM B.02415</strain>
    </source>
</reference>
<dbReference type="EMBL" id="JBHLTS010000024">
    <property type="protein sequence ID" value="MFC0516226.1"/>
    <property type="molecule type" value="Genomic_DNA"/>
</dbReference>
<feature type="transmembrane region" description="Helical" evidence="1">
    <location>
        <begin position="75"/>
        <end position="99"/>
    </location>
</feature>
<dbReference type="RefSeq" id="WP_377024022.1">
    <property type="nucleotide sequence ID" value="NZ_JBHLTS010000024.1"/>
</dbReference>
<keyword evidence="1" id="KW-0472">Membrane</keyword>
<feature type="transmembrane region" description="Helical" evidence="1">
    <location>
        <begin position="33"/>
        <end position="55"/>
    </location>
</feature>
<proteinExistence type="predicted"/>
<evidence type="ECO:0008006" key="4">
    <source>
        <dbReference type="Google" id="ProtNLM"/>
    </source>
</evidence>
<protein>
    <recommendedName>
        <fullName evidence="4">MotA/TolQ/ExbB proton channel domain-containing protein</fullName>
    </recommendedName>
</protein>
<keyword evidence="1" id="KW-1133">Transmembrane helix</keyword>
<accession>A0ABV6L9V3</accession>
<sequence>MLLVIISLLLIILAPVLQIALSVLRIKGRIRLPLIAIMTLSIIAGIGFSTAATYISGETHNRISPACFTPETAVFLGGILLISITSPVTFILSYIIYLIKTKNDRKLQPPVIG</sequence>
<evidence type="ECO:0000313" key="2">
    <source>
        <dbReference type="EMBL" id="MFC0516226.1"/>
    </source>
</evidence>
<comment type="caution">
    <text evidence="2">The sequence shown here is derived from an EMBL/GenBank/DDBJ whole genome shotgun (WGS) entry which is preliminary data.</text>
</comment>
<evidence type="ECO:0000313" key="3">
    <source>
        <dbReference type="Proteomes" id="UP001589828"/>
    </source>
</evidence>
<gene>
    <name evidence="2" type="ORF">ACFFGT_18535</name>
</gene>